<proteinExistence type="predicted"/>
<evidence type="ECO:0000259" key="1">
    <source>
        <dbReference type="Pfam" id="PF03478"/>
    </source>
</evidence>
<sequence>MAGSRNWADLPDGPTALIADRVLAYDVADYVRFRAVCLPWRRCSADPRAHGSLDRRFHPRRWAMLREELAAPNRRSFLNTSTGECVQVGLPELHDHCVLALTSEGLLVLVHHKPQRNTVRLLNPFTGHLTELPPLTTLLSPHDQHMRMDLIGRFKRVLAAWGSGVANDDSTVVLCFNTLDVLGMAKPGDDHWTLLKCQFGSMLSPLMLAGRFYCVNWHNGVMVLETSGDQPPRLEMASELNLSGSLIEGSLHLVNNYGELMLVHRWSGPLSSLNRLGYWYDAYRVDLDKRTLFPVNSLGGAAGRAVFMGMHCSLSVSIQNFPSGSITADTIYLGFDVAERAGFKVGAYHLADGSIEGTGRYEGCLVPWPHTLVDCLCLANSPILSEELSHFPYV</sequence>
<dbReference type="EMBL" id="LT934115">
    <property type="protein sequence ID" value="VAH68404.1"/>
    <property type="molecule type" value="Genomic_DNA"/>
</dbReference>
<reference evidence="2 3" key="1">
    <citation type="submission" date="2017-09" db="EMBL/GenBank/DDBJ databases">
        <authorList>
            <consortium name="International Durum Wheat Genome Sequencing Consortium (IDWGSC)"/>
            <person name="Milanesi L."/>
        </authorList>
    </citation>
    <scope>NUCLEOTIDE SEQUENCE [LARGE SCALE GENOMIC DNA]</scope>
    <source>
        <strain evidence="3">cv. Svevo</strain>
    </source>
</reference>
<organism evidence="2 3">
    <name type="scientific">Triticum turgidum subsp. durum</name>
    <name type="common">Durum wheat</name>
    <name type="synonym">Triticum durum</name>
    <dbReference type="NCBI Taxonomy" id="4567"/>
    <lineage>
        <taxon>Eukaryota</taxon>
        <taxon>Viridiplantae</taxon>
        <taxon>Streptophyta</taxon>
        <taxon>Embryophyta</taxon>
        <taxon>Tracheophyta</taxon>
        <taxon>Spermatophyta</taxon>
        <taxon>Magnoliopsida</taxon>
        <taxon>Liliopsida</taxon>
        <taxon>Poales</taxon>
        <taxon>Poaceae</taxon>
        <taxon>BOP clade</taxon>
        <taxon>Pooideae</taxon>
        <taxon>Triticodae</taxon>
        <taxon>Triticeae</taxon>
        <taxon>Triticinae</taxon>
        <taxon>Triticum</taxon>
    </lineage>
</organism>
<keyword evidence="3" id="KW-1185">Reference proteome</keyword>
<feature type="domain" description="KIB1-4 beta-propeller" evidence="1">
    <location>
        <begin position="79"/>
        <end position="341"/>
    </location>
</feature>
<dbReference type="Gramene" id="TRITD3Av1G253520.1">
    <property type="protein sequence ID" value="TRITD3Av1G253520.1"/>
    <property type="gene ID" value="TRITD3Av1G253520"/>
</dbReference>
<evidence type="ECO:0000313" key="3">
    <source>
        <dbReference type="Proteomes" id="UP000324705"/>
    </source>
</evidence>
<dbReference type="Proteomes" id="UP000324705">
    <property type="component" value="Chromosome 3A"/>
</dbReference>
<dbReference type="AlphaFoldDB" id="A0A9R0VR78"/>
<name>A0A9R0VR78_TRITD</name>
<dbReference type="Pfam" id="PF03478">
    <property type="entry name" value="Beta-prop_KIB1-4"/>
    <property type="match status" value="1"/>
</dbReference>
<protein>
    <recommendedName>
        <fullName evidence="1">KIB1-4 beta-propeller domain-containing protein</fullName>
    </recommendedName>
</protein>
<dbReference type="PANTHER" id="PTHR33165">
    <property type="entry name" value="F-BOX DOMAIN CONTAINING PROTEIN-LIKE-RELATED"/>
    <property type="match status" value="1"/>
</dbReference>
<evidence type="ECO:0000313" key="2">
    <source>
        <dbReference type="EMBL" id="VAH68404.1"/>
    </source>
</evidence>
<dbReference type="OMA" id="HRWSGPL"/>
<dbReference type="PANTHER" id="PTHR33165:SF81">
    <property type="entry name" value="F-BOX DOMAIN-CONTAINING PROTEIN"/>
    <property type="match status" value="1"/>
</dbReference>
<gene>
    <name evidence="2" type="ORF">TRITD_3Av1G253520</name>
</gene>
<accession>A0A9R0VR78</accession>
<dbReference type="InterPro" id="IPR005174">
    <property type="entry name" value="KIB1-4_b-propeller"/>
</dbReference>